<dbReference type="SUPFAM" id="SSF52833">
    <property type="entry name" value="Thioredoxin-like"/>
    <property type="match status" value="1"/>
</dbReference>
<dbReference type="AlphaFoldDB" id="A0A916R5M1"/>
<dbReference type="Pfam" id="PF14559">
    <property type="entry name" value="TPR_19"/>
    <property type="match status" value="1"/>
</dbReference>
<keyword evidence="7" id="KW-1185">Reference proteome</keyword>
<dbReference type="SUPFAM" id="SSF48452">
    <property type="entry name" value="TPR-like"/>
    <property type="match status" value="1"/>
</dbReference>
<dbReference type="CDD" id="cd02947">
    <property type="entry name" value="TRX_family"/>
    <property type="match status" value="1"/>
</dbReference>
<dbReference type="InterPro" id="IPR036249">
    <property type="entry name" value="Thioredoxin-like_sf"/>
</dbReference>
<evidence type="ECO:0000259" key="5">
    <source>
        <dbReference type="PROSITE" id="PS51352"/>
    </source>
</evidence>
<keyword evidence="4" id="KW-0676">Redox-active center</keyword>
<feature type="domain" description="Thioredoxin" evidence="5">
    <location>
        <begin position="4"/>
        <end position="132"/>
    </location>
</feature>
<dbReference type="PRINTS" id="PR00421">
    <property type="entry name" value="THIOREDOXIN"/>
</dbReference>
<dbReference type="PROSITE" id="PS51352">
    <property type="entry name" value="THIOREDOXIN_2"/>
    <property type="match status" value="1"/>
</dbReference>
<dbReference type="EMBL" id="BMKB01000001">
    <property type="protein sequence ID" value="GGA37212.1"/>
    <property type="molecule type" value="Genomic_DNA"/>
</dbReference>
<dbReference type="OrthoDB" id="9790390at2"/>
<name>A0A916R5M1_9HYPH</name>
<dbReference type="GO" id="GO:0005829">
    <property type="term" value="C:cytosol"/>
    <property type="evidence" value="ECO:0007669"/>
    <property type="project" value="TreeGrafter"/>
</dbReference>
<keyword evidence="2" id="KW-0249">Electron transport</keyword>
<dbReference type="InterPro" id="IPR011990">
    <property type="entry name" value="TPR-like_helical_dom_sf"/>
</dbReference>
<gene>
    <name evidence="6" type="ORF">GCM10011499_03220</name>
</gene>
<dbReference type="GO" id="GO:0045454">
    <property type="term" value="P:cell redox homeostasis"/>
    <property type="evidence" value="ECO:0007669"/>
    <property type="project" value="TreeGrafter"/>
</dbReference>
<dbReference type="InterPro" id="IPR013766">
    <property type="entry name" value="Thioredoxin_domain"/>
</dbReference>
<evidence type="ECO:0000256" key="4">
    <source>
        <dbReference type="ARBA" id="ARBA00023284"/>
    </source>
</evidence>
<dbReference type="InterPro" id="IPR017937">
    <property type="entry name" value="Thioredoxin_CS"/>
</dbReference>
<dbReference type="Proteomes" id="UP000596977">
    <property type="component" value="Unassembled WGS sequence"/>
</dbReference>
<accession>A0A916R5M1</accession>
<keyword evidence="3" id="KW-1015">Disulfide bond</keyword>
<dbReference type="PANTHER" id="PTHR45663">
    <property type="entry name" value="GEO12009P1"/>
    <property type="match status" value="1"/>
</dbReference>
<dbReference type="GO" id="GO:0015035">
    <property type="term" value="F:protein-disulfide reductase activity"/>
    <property type="evidence" value="ECO:0007669"/>
    <property type="project" value="TreeGrafter"/>
</dbReference>
<keyword evidence="1" id="KW-0813">Transport</keyword>
<dbReference type="PROSITE" id="PS00194">
    <property type="entry name" value="THIOREDOXIN_1"/>
    <property type="match status" value="1"/>
</dbReference>
<evidence type="ECO:0000256" key="1">
    <source>
        <dbReference type="ARBA" id="ARBA00022448"/>
    </source>
</evidence>
<dbReference type="PANTHER" id="PTHR45663:SF11">
    <property type="entry name" value="GEO12009P1"/>
    <property type="match status" value="1"/>
</dbReference>
<organism evidence="6 7">
    <name type="scientific">Pelagibacterium lentulum</name>
    <dbReference type="NCBI Taxonomy" id="2029865"/>
    <lineage>
        <taxon>Bacteria</taxon>
        <taxon>Pseudomonadati</taxon>
        <taxon>Pseudomonadota</taxon>
        <taxon>Alphaproteobacteria</taxon>
        <taxon>Hyphomicrobiales</taxon>
        <taxon>Devosiaceae</taxon>
        <taxon>Pelagibacterium</taxon>
    </lineage>
</organism>
<dbReference type="Pfam" id="PF14561">
    <property type="entry name" value="TPR_20"/>
    <property type="match status" value="1"/>
</dbReference>
<evidence type="ECO:0000313" key="7">
    <source>
        <dbReference type="Proteomes" id="UP000596977"/>
    </source>
</evidence>
<reference evidence="6 7" key="1">
    <citation type="journal article" date="2014" name="Int. J. Syst. Evol. Microbiol.">
        <title>Complete genome sequence of Corynebacterium casei LMG S-19264T (=DSM 44701T), isolated from a smear-ripened cheese.</title>
        <authorList>
            <consortium name="US DOE Joint Genome Institute (JGI-PGF)"/>
            <person name="Walter F."/>
            <person name="Albersmeier A."/>
            <person name="Kalinowski J."/>
            <person name="Ruckert C."/>
        </authorList>
    </citation>
    <scope>NUCLEOTIDE SEQUENCE [LARGE SCALE GENOMIC DNA]</scope>
    <source>
        <strain evidence="6 7">CGMCC 1.15896</strain>
    </source>
</reference>
<protein>
    <submittedName>
        <fullName evidence="6">Thioredoxin</fullName>
    </submittedName>
</protein>
<evidence type="ECO:0000313" key="6">
    <source>
        <dbReference type="EMBL" id="GGA37212.1"/>
    </source>
</evidence>
<sequence length="316" mass="34316">MDLTMSSNPVQPGTAQSSDDLIIDSSTARFQADVLEVSMRMPVLVDFWAPWCGPCKHLTPALEKTVRALNGKIRLVKINVDENQALAGQMGVQSIPAVFGFVGGRPVDGFMGALPESEIVKFTQKLVDAAATAGLNGKSQIEQQIEQAMEAASAALEANDLERAFQIYAMVLQHAPDNIDALVGVAQIQVKNGDLDAASQTLALLPEGANNPTALALEKTIALAAEAEKLGDPEPLKIRLNSDPDDHRARFDLAMILNARNDKLAAAEQLLEIVKRDRDWQEDGARKKLLELFDSWGPKEPATQKGRRMLSALLFR</sequence>
<comment type="caution">
    <text evidence="6">The sequence shown here is derived from an EMBL/GenBank/DDBJ whole genome shotgun (WGS) entry which is preliminary data.</text>
</comment>
<evidence type="ECO:0000256" key="3">
    <source>
        <dbReference type="ARBA" id="ARBA00023157"/>
    </source>
</evidence>
<dbReference type="GO" id="GO:0006950">
    <property type="term" value="P:response to stress"/>
    <property type="evidence" value="ECO:0007669"/>
    <property type="project" value="UniProtKB-ARBA"/>
</dbReference>
<dbReference type="Pfam" id="PF00085">
    <property type="entry name" value="Thioredoxin"/>
    <property type="match status" value="1"/>
</dbReference>
<evidence type="ECO:0000256" key="2">
    <source>
        <dbReference type="ARBA" id="ARBA00022982"/>
    </source>
</evidence>
<proteinExistence type="predicted"/>
<dbReference type="Gene3D" id="3.40.30.10">
    <property type="entry name" value="Glutaredoxin"/>
    <property type="match status" value="1"/>
</dbReference>
<dbReference type="Gene3D" id="1.25.40.10">
    <property type="entry name" value="Tetratricopeptide repeat domain"/>
    <property type="match status" value="2"/>
</dbReference>